<keyword evidence="1" id="KW-0732">Signal</keyword>
<comment type="caution">
    <text evidence="2">The sequence shown here is derived from an EMBL/GenBank/DDBJ whole genome shotgun (WGS) entry which is preliminary data.</text>
</comment>
<dbReference type="Proteomes" id="UP000316443">
    <property type="component" value="Unassembled WGS sequence"/>
</dbReference>
<gene>
    <name evidence="2" type="ORF">EWV85_01160</name>
</gene>
<protein>
    <submittedName>
        <fullName evidence="2">Uncharacterized protein</fullName>
    </submittedName>
</protein>
<accession>A0A551YMU2</accession>
<feature type="chain" id="PRO_5021919462" evidence="1">
    <location>
        <begin position="21"/>
        <end position="134"/>
    </location>
</feature>
<dbReference type="AlphaFoldDB" id="A0A551YMU2"/>
<dbReference type="PROSITE" id="PS51257">
    <property type="entry name" value="PROKAR_LIPOPROTEIN"/>
    <property type="match status" value="1"/>
</dbReference>
<organism evidence="2 3">
    <name type="scientific">Microcystis aeruginosa Ma_QC_C_20070703_M131</name>
    <dbReference type="NCBI Taxonomy" id="2486263"/>
    <lineage>
        <taxon>Bacteria</taxon>
        <taxon>Bacillati</taxon>
        <taxon>Cyanobacteriota</taxon>
        <taxon>Cyanophyceae</taxon>
        <taxon>Oscillatoriophycideae</taxon>
        <taxon>Chroococcales</taxon>
        <taxon>Microcystaceae</taxon>
        <taxon>Microcystis</taxon>
    </lineage>
</organism>
<name>A0A551YMU2_MICAE</name>
<evidence type="ECO:0000256" key="1">
    <source>
        <dbReference type="SAM" id="SignalP"/>
    </source>
</evidence>
<evidence type="ECO:0000313" key="2">
    <source>
        <dbReference type="EMBL" id="TRT62189.1"/>
    </source>
</evidence>
<sequence>MKFRLLTFVSLILLTGCGNSTPDVVEQSSPSVPISSSQALPAIKISDIAGNTPDVVAKVLGSPTSTETVNPSRTPCPCEKRIYKNGEIEIVFMEGKADWITVNLPPSQVDTSGSYSSVQQFDNPTYTYIKVKTN</sequence>
<dbReference type="EMBL" id="SFCA01000015">
    <property type="protein sequence ID" value="TRT62189.1"/>
    <property type="molecule type" value="Genomic_DNA"/>
</dbReference>
<reference evidence="2 3" key="1">
    <citation type="submission" date="2019-01" db="EMBL/GenBank/DDBJ databases">
        <title>Coherence of Microcystis species and biogeography revealed through population genomics.</title>
        <authorList>
            <person name="Perez-Carrascal O.M."/>
            <person name="Terrat Y."/>
            <person name="Giani A."/>
            <person name="Fortin N."/>
            <person name="Tromas N."/>
            <person name="Shapiro B.J."/>
        </authorList>
    </citation>
    <scope>NUCLEOTIDE SEQUENCE [LARGE SCALE GENOMIC DNA]</scope>
    <source>
        <strain evidence="2">Ma_QC_C_20070703_M131</strain>
    </source>
</reference>
<feature type="signal peptide" evidence="1">
    <location>
        <begin position="1"/>
        <end position="20"/>
    </location>
</feature>
<proteinExistence type="predicted"/>
<evidence type="ECO:0000313" key="3">
    <source>
        <dbReference type="Proteomes" id="UP000316443"/>
    </source>
</evidence>